<name>A0AAN9ALE7_9CAEN</name>
<gene>
    <name evidence="2" type="ORF">V1264_024765</name>
</gene>
<sequence>MRTAIFVVLLLSAVCIGSSDAGWLRRAWENVKNAVRDVVDWVKSHCSVGTGGVSCEFNRRRRDVHNVPDNATLESENKLCDKILHDSIILQQGFTFDLIKDVFEEVDRGHSEGNGDDILEVEEFSQFMEALEVLHFCFSRAE</sequence>
<evidence type="ECO:0000313" key="3">
    <source>
        <dbReference type="Proteomes" id="UP001374579"/>
    </source>
</evidence>
<dbReference type="AlphaFoldDB" id="A0AAN9ALE7"/>
<organism evidence="2 3">
    <name type="scientific">Littorina saxatilis</name>
    <dbReference type="NCBI Taxonomy" id="31220"/>
    <lineage>
        <taxon>Eukaryota</taxon>
        <taxon>Metazoa</taxon>
        <taxon>Spiralia</taxon>
        <taxon>Lophotrochozoa</taxon>
        <taxon>Mollusca</taxon>
        <taxon>Gastropoda</taxon>
        <taxon>Caenogastropoda</taxon>
        <taxon>Littorinimorpha</taxon>
        <taxon>Littorinoidea</taxon>
        <taxon>Littorinidae</taxon>
        <taxon>Littorina</taxon>
    </lineage>
</organism>
<feature type="signal peptide" evidence="1">
    <location>
        <begin position="1"/>
        <end position="21"/>
    </location>
</feature>
<keyword evidence="3" id="KW-1185">Reference proteome</keyword>
<evidence type="ECO:0000313" key="2">
    <source>
        <dbReference type="EMBL" id="KAK7089085.1"/>
    </source>
</evidence>
<feature type="chain" id="PRO_5042891003" evidence="1">
    <location>
        <begin position="22"/>
        <end position="142"/>
    </location>
</feature>
<dbReference type="Proteomes" id="UP001374579">
    <property type="component" value="Unassembled WGS sequence"/>
</dbReference>
<dbReference type="EMBL" id="JBAMIC010003020">
    <property type="protein sequence ID" value="KAK7089085.1"/>
    <property type="molecule type" value="Genomic_DNA"/>
</dbReference>
<comment type="caution">
    <text evidence="2">The sequence shown here is derived from an EMBL/GenBank/DDBJ whole genome shotgun (WGS) entry which is preliminary data.</text>
</comment>
<proteinExistence type="predicted"/>
<keyword evidence="1" id="KW-0732">Signal</keyword>
<protein>
    <submittedName>
        <fullName evidence="2">Uncharacterized protein</fullName>
    </submittedName>
</protein>
<reference evidence="2 3" key="1">
    <citation type="submission" date="2024-02" db="EMBL/GenBank/DDBJ databases">
        <title>Chromosome-scale genome assembly of the rough periwinkle Littorina saxatilis.</title>
        <authorList>
            <person name="De Jode A."/>
            <person name="Faria R."/>
            <person name="Formenti G."/>
            <person name="Sims Y."/>
            <person name="Smith T.P."/>
            <person name="Tracey A."/>
            <person name="Wood J.M.D."/>
            <person name="Zagrodzka Z.B."/>
            <person name="Johannesson K."/>
            <person name="Butlin R.K."/>
            <person name="Leder E.H."/>
        </authorList>
    </citation>
    <scope>NUCLEOTIDE SEQUENCE [LARGE SCALE GENOMIC DNA]</scope>
    <source>
        <strain evidence="2">Snail1</strain>
        <tissue evidence="2">Muscle</tissue>
    </source>
</reference>
<evidence type="ECO:0000256" key="1">
    <source>
        <dbReference type="SAM" id="SignalP"/>
    </source>
</evidence>
<accession>A0AAN9ALE7</accession>